<dbReference type="GO" id="GO:0000150">
    <property type="term" value="F:DNA strand exchange activity"/>
    <property type="evidence" value="ECO:0007669"/>
    <property type="project" value="InterPro"/>
</dbReference>
<reference evidence="3 4" key="1">
    <citation type="submission" date="2020-03" db="EMBL/GenBank/DDBJ databases">
        <title>Whole genome shotgun sequence of Phytohabitans flavus NBRC 107702.</title>
        <authorList>
            <person name="Komaki H."/>
            <person name="Tamura T."/>
        </authorList>
    </citation>
    <scope>NUCLEOTIDE SEQUENCE [LARGE SCALE GENOMIC DNA]</scope>
    <source>
        <strain evidence="3 4">NBRC 107702</strain>
    </source>
</reference>
<reference evidence="3 4" key="2">
    <citation type="submission" date="2020-03" db="EMBL/GenBank/DDBJ databases">
        <authorList>
            <person name="Ichikawa N."/>
            <person name="Kimura A."/>
            <person name="Kitahashi Y."/>
            <person name="Uohara A."/>
        </authorList>
    </citation>
    <scope>NUCLEOTIDE SEQUENCE [LARGE SCALE GENOMIC DNA]</scope>
    <source>
        <strain evidence="3 4">NBRC 107702</strain>
    </source>
</reference>
<dbReference type="InterPro" id="IPR006119">
    <property type="entry name" value="Resolv_N"/>
</dbReference>
<feature type="domain" description="Resolvase/invertase-type recombinase catalytic" evidence="1">
    <location>
        <begin position="21"/>
        <end position="168"/>
    </location>
</feature>
<dbReference type="Gene3D" id="3.90.1750.20">
    <property type="entry name" value="Putative Large Serine Recombinase, Chain B, Domain 2"/>
    <property type="match status" value="1"/>
</dbReference>
<dbReference type="PANTHER" id="PTHR30461">
    <property type="entry name" value="DNA-INVERTASE FROM LAMBDOID PROPHAGE"/>
    <property type="match status" value="1"/>
</dbReference>
<sequence length="545" mass="60647">MAKKMRANRRVQQNADDGPRRVAIYVRRSTDEDHQPFSLEAQETKLRAFVASQPGDWQIVAVYPEDASGATTDRPQLQKALRAARGGLFDILLVYRVDRFSRRLRDLTTLLDDLDDAGIVFRSATEPFDTSTAVGRMLVQMLGVFAEFERETIIDRVTSGMERKAAKGLWTGGARPIGYMIDRALDKLVPDPAEQATVQRIFDLYTKDRLGTQTIASLLNNEGLRTRKNKPWSQHTVELILTNRVYLGEKRFRDIVVKDAHQAIVTAEQFNLAERILGKRSAEIGHRAANPSAYMLTGLIRCPQCGRGYVGTAAHGRYRVYRYYTCWSRARYGTKAGCDIHRFHADEIEAAISAALLDFYTTSNSDVIAKAVAEFQAQHAASTHELSAQLAAVTRELREAAAAVDRYLTAFEKGTLDDDDPDVRTRLSKLKEQSKQLRARKAQLEYELDQPPQSITPGDLTKISTRIRQILTDGTPATRKAMFEALIHEVTITADDTVKPIFKLPLAGNEEGLALNGPAPTSQDAVRTLPTVVGDTGIEPVTSSV</sequence>
<dbReference type="InterPro" id="IPR011109">
    <property type="entry name" value="DNA_bind_recombinase_dom"/>
</dbReference>
<accession>A0A6F8XII3</accession>
<feature type="domain" description="Recombinase" evidence="2">
    <location>
        <begin position="176"/>
        <end position="283"/>
    </location>
</feature>
<evidence type="ECO:0000259" key="2">
    <source>
        <dbReference type="PROSITE" id="PS51737"/>
    </source>
</evidence>
<dbReference type="CDD" id="cd03768">
    <property type="entry name" value="SR_ResInv"/>
    <property type="match status" value="1"/>
</dbReference>
<dbReference type="Pfam" id="PF00239">
    <property type="entry name" value="Resolvase"/>
    <property type="match status" value="1"/>
</dbReference>
<dbReference type="GO" id="GO:0003677">
    <property type="term" value="F:DNA binding"/>
    <property type="evidence" value="ECO:0007669"/>
    <property type="project" value="InterPro"/>
</dbReference>
<dbReference type="AlphaFoldDB" id="A0A6F8XII3"/>
<dbReference type="PROSITE" id="PS51737">
    <property type="entry name" value="RECOMBINASE_DNA_BIND"/>
    <property type="match status" value="1"/>
</dbReference>
<dbReference type="PANTHER" id="PTHR30461:SF23">
    <property type="entry name" value="DNA RECOMBINASE-RELATED"/>
    <property type="match status" value="1"/>
</dbReference>
<dbReference type="Gene3D" id="3.40.50.1390">
    <property type="entry name" value="Resolvase, N-terminal catalytic domain"/>
    <property type="match status" value="1"/>
</dbReference>
<dbReference type="Pfam" id="PF13408">
    <property type="entry name" value="Zn_ribbon_recom"/>
    <property type="match status" value="1"/>
</dbReference>
<keyword evidence="4" id="KW-1185">Reference proteome</keyword>
<protein>
    <submittedName>
        <fullName evidence="3">Recombinase RecB</fullName>
    </submittedName>
</protein>
<dbReference type="PROSITE" id="PS51736">
    <property type="entry name" value="RECOMBINASES_3"/>
    <property type="match status" value="1"/>
</dbReference>
<dbReference type="EMBL" id="AP022870">
    <property type="protein sequence ID" value="BCB73620.1"/>
    <property type="molecule type" value="Genomic_DNA"/>
</dbReference>
<evidence type="ECO:0000313" key="3">
    <source>
        <dbReference type="EMBL" id="BCB73620.1"/>
    </source>
</evidence>
<dbReference type="KEGG" id="pfla:Pflav_000300"/>
<dbReference type="SUPFAM" id="SSF53041">
    <property type="entry name" value="Resolvase-like"/>
    <property type="match status" value="1"/>
</dbReference>
<evidence type="ECO:0000313" key="4">
    <source>
        <dbReference type="Proteomes" id="UP000502508"/>
    </source>
</evidence>
<dbReference type="Proteomes" id="UP000502508">
    <property type="component" value="Chromosome"/>
</dbReference>
<proteinExistence type="predicted"/>
<dbReference type="InterPro" id="IPR036162">
    <property type="entry name" value="Resolvase-like_N_sf"/>
</dbReference>
<dbReference type="Pfam" id="PF07508">
    <property type="entry name" value="Recombinase"/>
    <property type="match status" value="1"/>
</dbReference>
<evidence type="ECO:0000259" key="1">
    <source>
        <dbReference type="PROSITE" id="PS51736"/>
    </source>
</evidence>
<dbReference type="InterPro" id="IPR050639">
    <property type="entry name" value="SSR_resolvase"/>
</dbReference>
<dbReference type="InterPro" id="IPR025827">
    <property type="entry name" value="Zn_ribbon_recom_dom"/>
</dbReference>
<name>A0A6F8XII3_9ACTN</name>
<gene>
    <name evidence="3" type="ORF">Pflav_000300</name>
</gene>
<dbReference type="SMART" id="SM00857">
    <property type="entry name" value="Resolvase"/>
    <property type="match status" value="1"/>
</dbReference>
<dbReference type="InterPro" id="IPR038109">
    <property type="entry name" value="DNA_bind_recomb_sf"/>
</dbReference>
<organism evidence="3 4">
    <name type="scientific">Phytohabitans flavus</name>
    <dbReference type="NCBI Taxonomy" id="1076124"/>
    <lineage>
        <taxon>Bacteria</taxon>
        <taxon>Bacillati</taxon>
        <taxon>Actinomycetota</taxon>
        <taxon>Actinomycetes</taxon>
        <taxon>Micromonosporales</taxon>
        <taxon>Micromonosporaceae</taxon>
    </lineage>
</organism>